<dbReference type="PROSITE" id="PS00523">
    <property type="entry name" value="SULFATASE_1"/>
    <property type="match status" value="1"/>
</dbReference>
<dbReference type="FunFam" id="3.40.720.10:FF:000032">
    <property type="entry name" value="Choline sulfatase"/>
    <property type="match status" value="1"/>
</dbReference>
<evidence type="ECO:0000259" key="6">
    <source>
        <dbReference type="Pfam" id="PF12411"/>
    </source>
</evidence>
<dbReference type="PANTHER" id="PTHR45953">
    <property type="entry name" value="IDURONATE 2-SULFATASE"/>
    <property type="match status" value="1"/>
</dbReference>
<dbReference type="InterPro" id="IPR017785">
    <property type="entry name" value="Choline-sulfatase"/>
</dbReference>
<reference evidence="7 8" key="1">
    <citation type="submission" date="2016-06" db="EMBL/GenBank/DDBJ databases">
        <authorList>
            <person name="Kjaerup R.B."/>
            <person name="Dalgaard T.S."/>
            <person name="Juul-Madsen H.R."/>
        </authorList>
    </citation>
    <scope>NUCLEOTIDE SEQUENCE [LARGE SCALE GENOMIC DNA]</scope>
    <source>
        <strain evidence="7 8">Pb300</strain>
    </source>
</reference>
<dbReference type="Pfam" id="PF12411">
    <property type="entry name" value="Choline_sulf_C"/>
    <property type="match status" value="1"/>
</dbReference>
<proteinExistence type="inferred from homology"/>
<dbReference type="GO" id="GO:0008484">
    <property type="term" value="F:sulfuric ester hydrolase activity"/>
    <property type="evidence" value="ECO:0007669"/>
    <property type="project" value="TreeGrafter"/>
</dbReference>
<gene>
    <name evidence="7" type="ORF">ACO22_03833</name>
</gene>
<dbReference type="Proteomes" id="UP000242814">
    <property type="component" value="Unassembled WGS sequence"/>
</dbReference>
<evidence type="ECO:0000313" key="8">
    <source>
        <dbReference type="Proteomes" id="UP000242814"/>
    </source>
</evidence>
<dbReference type="PROSITE" id="PS00149">
    <property type="entry name" value="SULFATASE_2"/>
    <property type="match status" value="1"/>
</dbReference>
<comment type="caution">
    <text evidence="7">The sequence shown here is derived from an EMBL/GenBank/DDBJ whole genome shotgun (WGS) entry which is preliminary data.</text>
</comment>
<sequence length="619" mass="69140">MTSPEKPSILYIMADQMAAPLLSLYDENSPIKTPNLERLAREGVCFESAYCNSPLCAPSRFSMVTGQLPSKTGGYDNASDLPADTPTYAHYLRKEGYHTALAGKMHFVGPDQLHGYEQRLTSDIYPGDYGWTVNWDEPEVRPDWYHDMSSVLEAGPCVRTNQLDYDDEVIHRATQYLYDHTRHRAGQPFCLTVSMTHPHDPYAMTKEYWDLYEDIDIPLPKTPVIPHDEQDPHSQRVLKSIDLFGKEIPEQCILAARRAYFAACSYVDSQVGRLMTTLKACDLADNTIVVFTGDHGDMLGERGLWYKMVWYEHAARVPMFVHAPGRYKPKRVKENVSTMDLLPTFAAMAGGEINNHLPIDGVSLMPYLLDSDSREAVSGLKTDTVIGEYMAEGTLAPVVMIRRGPWKFIYSPIDPPMLFNVKRDPTEAVNLASGIDIPTRPLLSLNESLSLSAAKQQTKPFATSPAPLPTPNVSPPPGTLQVPYSTEYKTNSAQIPTPPRSPSPGKESADTDTDEHTATDTNTSQTDIQSLLSAFISEAHSRWDFTALREQVLHSQRRRRLVYSALVKGQMTSWDYSPVTDGSAQYIRNHNRGVLGDIELLSRWPRVVQWGGGAGRNGV</sequence>
<protein>
    <submittedName>
        <fullName evidence="7">Choline-sulfatase</fullName>
    </submittedName>
</protein>
<dbReference type="InterPro" id="IPR024607">
    <property type="entry name" value="Sulfatase_CS"/>
</dbReference>
<dbReference type="GO" id="GO:0005737">
    <property type="term" value="C:cytoplasm"/>
    <property type="evidence" value="ECO:0007669"/>
    <property type="project" value="TreeGrafter"/>
</dbReference>
<dbReference type="VEuPathDB" id="FungiDB:PADG_00208"/>
<dbReference type="AlphaFoldDB" id="A0A1D2JET2"/>
<evidence type="ECO:0000259" key="5">
    <source>
        <dbReference type="Pfam" id="PF00884"/>
    </source>
</evidence>
<dbReference type="GO" id="GO:0046872">
    <property type="term" value="F:metal ion binding"/>
    <property type="evidence" value="ECO:0007669"/>
    <property type="project" value="UniProtKB-KW"/>
</dbReference>
<dbReference type="CDD" id="cd16032">
    <property type="entry name" value="choline-sulfatase"/>
    <property type="match status" value="1"/>
</dbReference>
<dbReference type="Pfam" id="PF00884">
    <property type="entry name" value="Sulfatase"/>
    <property type="match status" value="1"/>
</dbReference>
<dbReference type="NCBIfam" id="TIGR03417">
    <property type="entry name" value="chol_sulfatase"/>
    <property type="match status" value="1"/>
</dbReference>
<dbReference type="SUPFAM" id="SSF53649">
    <property type="entry name" value="Alkaline phosphatase-like"/>
    <property type="match status" value="1"/>
</dbReference>
<dbReference type="InterPro" id="IPR025863">
    <property type="entry name" value="Choline_sulf_C_dom"/>
</dbReference>
<evidence type="ECO:0000256" key="2">
    <source>
        <dbReference type="ARBA" id="ARBA00022723"/>
    </source>
</evidence>
<evidence type="ECO:0000256" key="4">
    <source>
        <dbReference type="SAM" id="MobiDB-lite"/>
    </source>
</evidence>
<evidence type="ECO:0000256" key="1">
    <source>
        <dbReference type="ARBA" id="ARBA00008779"/>
    </source>
</evidence>
<feature type="compositionally biased region" description="Polar residues" evidence="4">
    <location>
        <begin position="482"/>
        <end position="495"/>
    </location>
</feature>
<dbReference type="EMBL" id="LZYO01000138">
    <property type="protein sequence ID" value="ODH29057.1"/>
    <property type="molecule type" value="Genomic_DNA"/>
</dbReference>
<keyword evidence="3" id="KW-0378">Hydrolase</keyword>
<dbReference type="InterPro" id="IPR000917">
    <property type="entry name" value="Sulfatase_N"/>
</dbReference>
<dbReference type="PANTHER" id="PTHR45953:SF1">
    <property type="entry name" value="IDURONATE 2-SULFATASE"/>
    <property type="match status" value="1"/>
</dbReference>
<dbReference type="InterPro" id="IPR017850">
    <property type="entry name" value="Alkaline_phosphatase_core_sf"/>
</dbReference>
<feature type="domain" description="Sulfatase N-terminal" evidence="5">
    <location>
        <begin position="7"/>
        <end position="350"/>
    </location>
</feature>
<feature type="compositionally biased region" description="Pro residues" evidence="4">
    <location>
        <begin position="466"/>
        <end position="478"/>
    </location>
</feature>
<dbReference type="VEuPathDB" id="FungiDB:PABG_03624"/>
<feature type="region of interest" description="Disordered" evidence="4">
    <location>
        <begin position="456"/>
        <end position="523"/>
    </location>
</feature>
<evidence type="ECO:0000313" key="7">
    <source>
        <dbReference type="EMBL" id="ODH29057.1"/>
    </source>
</evidence>
<organism evidence="7 8">
    <name type="scientific">Paracoccidioides brasiliensis</name>
    <dbReference type="NCBI Taxonomy" id="121759"/>
    <lineage>
        <taxon>Eukaryota</taxon>
        <taxon>Fungi</taxon>
        <taxon>Dikarya</taxon>
        <taxon>Ascomycota</taxon>
        <taxon>Pezizomycotina</taxon>
        <taxon>Eurotiomycetes</taxon>
        <taxon>Eurotiomycetidae</taxon>
        <taxon>Onygenales</taxon>
        <taxon>Ajellomycetaceae</taxon>
        <taxon>Paracoccidioides</taxon>
    </lineage>
</organism>
<feature type="domain" description="Choline sulfatase enzyme C-terminal" evidence="6">
    <location>
        <begin position="550"/>
        <end position="604"/>
    </location>
</feature>
<comment type="similarity">
    <text evidence="1">Belongs to the sulfatase family.</text>
</comment>
<name>A0A1D2JET2_PARBR</name>
<evidence type="ECO:0000256" key="3">
    <source>
        <dbReference type="ARBA" id="ARBA00022801"/>
    </source>
</evidence>
<accession>A0A1D2JET2</accession>
<dbReference type="Gene3D" id="3.40.720.10">
    <property type="entry name" value="Alkaline Phosphatase, subunit A"/>
    <property type="match status" value="1"/>
</dbReference>
<keyword evidence="2" id="KW-0479">Metal-binding</keyword>